<dbReference type="PANTHER" id="PTHR47992">
    <property type="entry name" value="PROTEIN PHOSPHATASE"/>
    <property type="match status" value="1"/>
</dbReference>
<dbReference type="SMART" id="SM00332">
    <property type="entry name" value="PP2Cc"/>
    <property type="match status" value="1"/>
</dbReference>
<proteinExistence type="predicted"/>
<evidence type="ECO:0000256" key="2">
    <source>
        <dbReference type="ARBA" id="ARBA00023136"/>
    </source>
</evidence>
<comment type="subcellular location">
    <subcellularLocation>
        <location evidence="1">Membrane</location>
    </subcellularLocation>
</comment>
<dbReference type="Proteomes" id="UP001162131">
    <property type="component" value="Unassembled WGS sequence"/>
</dbReference>
<dbReference type="PROSITE" id="PS51746">
    <property type="entry name" value="PPM_2"/>
    <property type="match status" value="1"/>
</dbReference>
<dbReference type="AlphaFoldDB" id="A0AAU9KF77"/>
<feature type="domain" description="PPM-type phosphatase" evidence="3">
    <location>
        <begin position="49"/>
        <end position="290"/>
    </location>
</feature>
<organism evidence="4 5">
    <name type="scientific">Blepharisma stoltei</name>
    <dbReference type="NCBI Taxonomy" id="1481888"/>
    <lineage>
        <taxon>Eukaryota</taxon>
        <taxon>Sar</taxon>
        <taxon>Alveolata</taxon>
        <taxon>Ciliophora</taxon>
        <taxon>Postciliodesmatophora</taxon>
        <taxon>Heterotrichea</taxon>
        <taxon>Heterotrichida</taxon>
        <taxon>Blepharismidae</taxon>
        <taxon>Blepharisma</taxon>
    </lineage>
</organism>
<name>A0AAU9KF77_9CILI</name>
<dbReference type="SMART" id="SM00331">
    <property type="entry name" value="PP2C_SIG"/>
    <property type="match status" value="1"/>
</dbReference>
<keyword evidence="5" id="KW-1185">Reference proteome</keyword>
<protein>
    <recommendedName>
        <fullName evidence="3">PPM-type phosphatase domain-containing protein</fullName>
    </recommendedName>
</protein>
<dbReference type="GO" id="GO:0016020">
    <property type="term" value="C:membrane"/>
    <property type="evidence" value="ECO:0007669"/>
    <property type="project" value="UniProtKB-SubCell"/>
</dbReference>
<dbReference type="Gene3D" id="3.60.40.10">
    <property type="entry name" value="PPM-type phosphatase domain"/>
    <property type="match status" value="1"/>
</dbReference>
<keyword evidence="2" id="KW-0472">Membrane</keyword>
<reference evidence="4" key="1">
    <citation type="submission" date="2021-09" db="EMBL/GenBank/DDBJ databases">
        <authorList>
            <consortium name="AG Swart"/>
            <person name="Singh M."/>
            <person name="Singh A."/>
            <person name="Seah K."/>
            <person name="Emmerich C."/>
        </authorList>
    </citation>
    <scope>NUCLEOTIDE SEQUENCE</scope>
    <source>
        <strain evidence="4">ATCC30299</strain>
    </source>
</reference>
<dbReference type="InterPro" id="IPR036457">
    <property type="entry name" value="PPM-type-like_dom_sf"/>
</dbReference>
<accession>A0AAU9KF77</accession>
<evidence type="ECO:0000256" key="1">
    <source>
        <dbReference type="ARBA" id="ARBA00004370"/>
    </source>
</evidence>
<dbReference type="InterPro" id="IPR015655">
    <property type="entry name" value="PP2C"/>
</dbReference>
<evidence type="ECO:0000259" key="3">
    <source>
        <dbReference type="PROSITE" id="PS51746"/>
    </source>
</evidence>
<gene>
    <name evidence="4" type="ORF">BSTOLATCC_MIC63993</name>
</gene>
<dbReference type="CDD" id="cd00143">
    <property type="entry name" value="PP2Cc"/>
    <property type="match status" value="1"/>
</dbReference>
<evidence type="ECO:0000313" key="4">
    <source>
        <dbReference type="EMBL" id="CAG9335524.1"/>
    </source>
</evidence>
<comment type="caution">
    <text evidence="4">The sequence shown here is derived from an EMBL/GenBank/DDBJ whole genome shotgun (WGS) entry which is preliminary data.</text>
</comment>
<dbReference type="SUPFAM" id="SSF81606">
    <property type="entry name" value="PP2C-like"/>
    <property type="match status" value="1"/>
</dbReference>
<sequence length="296" mass="33285">MAVSTLRVTPSWRKFNLDIDIPDIDTEYRRKKMKFSYDQWEDTTVTGSSHGVCMKKGLRPQMEDAYRIIENFQNKPHCSAFGVFDGHSGNTASKFASKRLLDNLEKNDNEGLRKAFETTDKAYCSLNSSQEGGSTAAVAIIEDNTLRIANVGDSKILLISDEETELLTHDHLASDQSEQIRIEEAGGYVFPVGKVLRVHGQLALSRSLGHSKLKDFVISEPYVTERQISKNDLALVIATDGLFDTLNKEEIGKIFRSRQDLQPFEMAELLVQEAIMKGSKDNITCIVVNLREYSLK</sequence>
<dbReference type="Pfam" id="PF00481">
    <property type="entry name" value="PP2C"/>
    <property type="match status" value="1"/>
</dbReference>
<evidence type="ECO:0000313" key="5">
    <source>
        <dbReference type="Proteomes" id="UP001162131"/>
    </source>
</evidence>
<dbReference type="GO" id="GO:0004722">
    <property type="term" value="F:protein serine/threonine phosphatase activity"/>
    <property type="evidence" value="ECO:0007669"/>
    <property type="project" value="InterPro"/>
</dbReference>
<dbReference type="EMBL" id="CAJZBQ010000062">
    <property type="protein sequence ID" value="CAG9335524.1"/>
    <property type="molecule type" value="Genomic_DNA"/>
</dbReference>
<dbReference type="InterPro" id="IPR001932">
    <property type="entry name" value="PPM-type_phosphatase-like_dom"/>
</dbReference>